<dbReference type="FunFam" id="2.20.100.10:FF:000001">
    <property type="entry name" value="semaphorin-5A isoform X1"/>
    <property type="match status" value="1"/>
</dbReference>
<dbReference type="Gene3D" id="2.20.100.10">
    <property type="entry name" value="Thrombospondin type-1 (TSP1) repeat"/>
    <property type="match status" value="4"/>
</dbReference>
<keyword evidence="2" id="KW-0677">Repeat</keyword>
<dbReference type="InterPro" id="IPR006207">
    <property type="entry name" value="Cys_knot_C"/>
</dbReference>
<dbReference type="SUPFAM" id="SSF82895">
    <property type="entry name" value="TSP-1 type 1 repeat"/>
    <property type="match status" value="4"/>
</dbReference>
<evidence type="ECO:0000259" key="7">
    <source>
        <dbReference type="PROSITE" id="PS01225"/>
    </source>
</evidence>
<dbReference type="Proteomes" id="UP000597762">
    <property type="component" value="Unassembled WGS sequence"/>
</dbReference>
<feature type="domain" description="CTCK" evidence="7">
    <location>
        <begin position="409"/>
        <end position="501"/>
    </location>
</feature>
<keyword evidence="3" id="KW-1015">Disulfide bond</keyword>
<proteinExistence type="predicted"/>
<dbReference type="PANTHER" id="PTHR22906:SF21">
    <property type="entry name" value="SEMA DOMAIN-CONTAINING PROTEIN"/>
    <property type="match status" value="1"/>
</dbReference>
<dbReference type="PROSITE" id="PS50184">
    <property type="entry name" value="VWFC_2"/>
    <property type="match status" value="1"/>
</dbReference>
<evidence type="ECO:0000259" key="8">
    <source>
        <dbReference type="PROSITE" id="PS50184"/>
    </source>
</evidence>
<name>A0A812B6R1_ACAPH</name>
<dbReference type="PANTHER" id="PTHR22906">
    <property type="entry name" value="PROPERDIN"/>
    <property type="match status" value="1"/>
</dbReference>
<keyword evidence="10" id="KW-1185">Reference proteome</keyword>
<reference evidence="9" key="1">
    <citation type="submission" date="2021-01" db="EMBL/GenBank/DDBJ databases">
        <authorList>
            <person name="Li R."/>
            <person name="Bekaert M."/>
        </authorList>
    </citation>
    <scope>NUCLEOTIDE SEQUENCE</scope>
    <source>
        <strain evidence="9">Farmed</strain>
    </source>
</reference>
<feature type="domain" description="VWFC" evidence="8">
    <location>
        <begin position="342"/>
        <end position="404"/>
    </location>
</feature>
<evidence type="ECO:0000256" key="6">
    <source>
        <dbReference type="SAM" id="SignalP"/>
    </source>
</evidence>
<dbReference type="InterPro" id="IPR000884">
    <property type="entry name" value="TSP1_rpt"/>
</dbReference>
<dbReference type="OrthoDB" id="6097666at2759"/>
<protein>
    <submittedName>
        <fullName evidence="9">Uncharacterized protein</fullName>
    </submittedName>
</protein>
<dbReference type="Pfam" id="PF19028">
    <property type="entry name" value="TSP1_spondin"/>
    <property type="match status" value="1"/>
</dbReference>
<dbReference type="PRINTS" id="PR01705">
    <property type="entry name" value="TSP1REPEAT"/>
</dbReference>
<evidence type="ECO:0000313" key="10">
    <source>
        <dbReference type="Proteomes" id="UP000597762"/>
    </source>
</evidence>
<dbReference type="InterPro" id="IPR052065">
    <property type="entry name" value="Compl_asym_regulator"/>
</dbReference>
<organism evidence="9 10">
    <name type="scientific">Acanthosepion pharaonis</name>
    <name type="common">Pharaoh cuttlefish</name>
    <name type="synonym">Sepia pharaonis</name>
    <dbReference type="NCBI Taxonomy" id="158019"/>
    <lineage>
        <taxon>Eukaryota</taxon>
        <taxon>Metazoa</taxon>
        <taxon>Spiralia</taxon>
        <taxon>Lophotrochozoa</taxon>
        <taxon>Mollusca</taxon>
        <taxon>Cephalopoda</taxon>
        <taxon>Coleoidea</taxon>
        <taxon>Decapodiformes</taxon>
        <taxon>Sepiida</taxon>
        <taxon>Sepiina</taxon>
        <taxon>Sepiidae</taxon>
        <taxon>Acanthosepion</taxon>
    </lineage>
</organism>
<feature type="chain" id="PRO_5032518565" evidence="6">
    <location>
        <begin position="18"/>
        <end position="503"/>
    </location>
</feature>
<keyword evidence="4" id="KW-0325">Glycoprotein</keyword>
<evidence type="ECO:0000256" key="1">
    <source>
        <dbReference type="ARBA" id="ARBA00022729"/>
    </source>
</evidence>
<dbReference type="InterPro" id="IPR044004">
    <property type="entry name" value="TSP1_spondin_dom"/>
</dbReference>
<evidence type="ECO:0000313" key="9">
    <source>
        <dbReference type="EMBL" id="CAE1170717.1"/>
    </source>
</evidence>
<accession>A0A812B6R1</accession>
<sequence length="503" mass="56573">MLLVFNTIIFLKHDAFTYLTFCSTCENNGTVSCKKEDVCCLFQHWTEWSECSTDCGEGHTMRFRKVDKELSYNCSSPDKREIRKCNATTCGLNCTINDVIYKVNDKINSTECQECYCMENGEHCVNNTAAVVDGSWTLWTQWSKCNSNCKGGFRQRNRTCSNPLPKCNGKKCSGKNIQKETCNTDIPCCEMTQWIKWSECSQKCGNGNKNRTRELKVKEDANYCNVEMIQLLECNTDICETKCNVTEWTLWSPCSVSCGVGAMVRERKILAKSEKNDCPKILREEEKCIGKKCKCEENEIWMEEGCEKSCNDSKQCKVAACLCKEGFKRSINNSCITQKTCDSCIINGAEKMPGSIWRNEADECEKCECVGGQAVCSRICAIEKCEQDEELSYDVPNKCCPICVKKSTCALKMATDYLIDSLTGCRSVNKVKYFYCEGSCGSSSEKPVLMNLKNSASSQQNCICCQGITSLAKSVDVVCESKKIRKTSYYDMKSCGCKDCSNS</sequence>
<feature type="signal peptide" evidence="6">
    <location>
        <begin position="1"/>
        <end position="17"/>
    </location>
</feature>
<evidence type="ECO:0000256" key="4">
    <source>
        <dbReference type="ARBA" id="ARBA00023180"/>
    </source>
</evidence>
<dbReference type="SUPFAM" id="SSF57603">
    <property type="entry name" value="FnI-like domain"/>
    <property type="match status" value="1"/>
</dbReference>
<evidence type="ECO:0000256" key="5">
    <source>
        <dbReference type="PROSITE-ProRule" id="PRU00039"/>
    </source>
</evidence>
<gene>
    <name evidence="9" type="ORF">SPHA_11207</name>
</gene>
<dbReference type="AlphaFoldDB" id="A0A812B6R1"/>
<keyword evidence="1 6" id="KW-0732">Signal</keyword>
<dbReference type="InterPro" id="IPR001007">
    <property type="entry name" value="VWF_dom"/>
</dbReference>
<comment type="caution">
    <text evidence="9">The sequence shown here is derived from an EMBL/GenBank/DDBJ whole genome shotgun (WGS) entry which is preliminary data.</text>
</comment>
<dbReference type="SMART" id="SM00209">
    <property type="entry name" value="TSP1"/>
    <property type="match status" value="4"/>
</dbReference>
<evidence type="ECO:0000256" key="3">
    <source>
        <dbReference type="ARBA" id="ARBA00023157"/>
    </source>
</evidence>
<dbReference type="EMBL" id="CAHIKZ030000370">
    <property type="protein sequence ID" value="CAE1170717.1"/>
    <property type="molecule type" value="Genomic_DNA"/>
</dbReference>
<dbReference type="InterPro" id="IPR036383">
    <property type="entry name" value="TSP1_rpt_sf"/>
</dbReference>
<comment type="caution">
    <text evidence="5">Lacks conserved residue(s) required for the propagation of feature annotation.</text>
</comment>
<dbReference type="SMART" id="SM00041">
    <property type="entry name" value="CT"/>
    <property type="match status" value="1"/>
</dbReference>
<dbReference type="SMART" id="SM00214">
    <property type="entry name" value="VWC"/>
    <property type="match status" value="1"/>
</dbReference>
<dbReference type="Pfam" id="PF00090">
    <property type="entry name" value="TSP_1"/>
    <property type="match status" value="3"/>
</dbReference>
<dbReference type="PROSITE" id="PS01225">
    <property type="entry name" value="CTCK_2"/>
    <property type="match status" value="1"/>
</dbReference>
<evidence type="ECO:0000256" key="2">
    <source>
        <dbReference type="ARBA" id="ARBA00022737"/>
    </source>
</evidence>
<dbReference type="PROSITE" id="PS50092">
    <property type="entry name" value="TSP1"/>
    <property type="match status" value="4"/>
</dbReference>